<keyword evidence="3 9" id="KW-1134">Transmembrane beta strand</keyword>
<organism evidence="12 13">
    <name type="scientific">Pontimicrobium aquaticum</name>
    <dbReference type="NCBI Taxonomy" id="2565367"/>
    <lineage>
        <taxon>Bacteria</taxon>
        <taxon>Pseudomonadati</taxon>
        <taxon>Bacteroidota</taxon>
        <taxon>Flavobacteriia</taxon>
        <taxon>Flavobacteriales</taxon>
        <taxon>Flavobacteriaceae</taxon>
        <taxon>Pontimicrobium</taxon>
    </lineage>
</organism>
<evidence type="ECO:0000256" key="9">
    <source>
        <dbReference type="PROSITE-ProRule" id="PRU01360"/>
    </source>
</evidence>
<dbReference type="GO" id="GO:0009279">
    <property type="term" value="C:cell outer membrane"/>
    <property type="evidence" value="ECO:0007669"/>
    <property type="project" value="UniProtKB-SubCell"/>
</dbReference>
<keyword evidence="7 9" id="KW-0472">Membrane</keyword>
<sequence length="895" mass="99201">MKKTTQFLLLALALVFTTGVIAQSTVTGTIMDSELNAPLPGANIIEKGTTNGVSTDFDGKFTLTTQATSGQVTISYVGYGSVTLSFNGNTNLGTITLSPDNTLEEIVIVGTGLIDLAEDRKTPVAVSTITAAEIQKKIGTQDITMTLVNTPSVYVAGQSGGFGDSRINVRGFAQDNTAYLLNGQPINGMEDGKMYWSNWSGINDIASAIQIQRGLGSSKLAISSVGGTVNFVTKTTDKRESGFLYAGIANDDFIKTTYQYSTGKSEKGWGASFMLSHWQGDGYNEGNFGAGQTYFLSVGYTPNETHNFNFLITGAPQFHDQNFSKRLSDYAKYGRRYNNNWGTYKGQYMTERRNFYHKPVANLNWDYTISDDTNLSTVLYASWGRGGGTGNRGYRIRTAEGRIDYDAIYAYNNSVANGAGGYFTAGGGYVTRSSMNLHNWYGIVSNLQTQLSENLSFNIGLDLRTYYGKHFRMVENFHGLTSWQEDIRLRDENHQTYGSFGTYKNVITTRDLSANPWAVLFADVDEKDKIAYSNDERISYGGVFAQLEYANDKFSAFFQGALSNQWHQRFDHYQYADQSLINGTSPQWTGTPLPAGTTDSVDSEKISNVGYNLKGGLGFVLDEAEENKAYVNAGYYSRQPYQDNIWTQFNNQESPGYQNETIFGLEAGYSYSTRAFSANVNVYRTSWKDRVISSSSIVGGVVQNTLNFGVEQLHSGLEVDFIARLADGFKFNGFMSAGSWKYQGTSRTQITDENQNIISEDEVDVDGGMVGDAAQFTLGFGIDVDLAERLSWDADFRYYDRLYANVGAVKQNLRMPAYKIVDTGVSYKMLVGKDKDKSLNIRANVNNVFYEIYLSDLRTNIQATGGEANFKGISNRNQGYFGLGRTWNVSLRYKF</sequence>
<evidence type="ECO:0000259" key="11">
    <source>
        <dbReference type="Pfam" id="PF07715"/>
    </source>
</evidence>
<evidence type="ECO:0000256" key="1">
    <source>
        <dbReference type="ARBA" id="ARBA00004571"/>
    </source>
</evidence>
<feature type="chain" id="PRO_5020434662" evidence="10">
    <location>
        <begin position="23"/>
        <end position="895"/>
    </location>
</feature>
<dbReference type="Pfam" id="PF13715">
    <property type="entry name" value="CarbopepD_reg_2"/>
    <property type="match status" value="1"/>
</dbReference>
<dbReference type="SUPFAM" id="SSF49464">
    <property type="entry name" value="Carboxypeptidase regulatory domain-like"/>
    <property type="match status" value="1"/>
</dbReference>
<dbReference type="InterPro" id="IPR037066">
    <property type="entry name" value="Plug_dom_sf"/>
</dbReference>
<comment type="subcellular location">
    <subcellularLocation>
        <location evidence="1 9">Cell outer membrane</location>
        <topology evidence="1 9">Multi-pass membrane protein</topology>
    </subcellularLocation>
</comment>
<dbReference type="InterPro" id="IPR036942">
    <property type="entry name" value="Beta-barrel_TonB_sf"/>
</dbReference>
<gene>
    <name evidence="12" type="ORF">E5167_02240</name>
</gene>
<keyword evidence="6" id="KW-0798">TonB box</keyword>
<keyword evidence="2 9" id="KW-0813">Transport</keyword>
<proteinExistence type="inferred from homology"/>
<dbReference type="Pfam" id="PF07715">
    <property type="entry name" value="Plug"/>
    <property type="match status" value="1"/>
</dbReference>
<comment type="caution">
    <text evidence="12">The sequence shown here is derived from an EMBL/GenBank/DDBJ whole genome shotgun (WGS) entry which is preliminary data.</text>
</comment>
<evidence type="ECO:0000256" key="6">
    <source>
        <dbReference type="ARBA" id="ARBA00023077"/>
    </source>
</evidence>
<comment type="similarity">
    <text evidence="9">Belongs to the TonB-dependent receptor family.</text>
</comment>
<keyword evidence="13" id="KW-1185">Reference proteome</keyword>
<dbReference type="PANTHER" id="PTHR30069">
    <property type="entry name" value="TONB-DEPENDENT OUTER MEMBRANE RECEPTOR"/>
    <property type="match status" value="1"/>
</dbReference>
<dbReference type="GO" id="GO:0015344">
    <property type="term" value="F:siderophore uptake transmembrane transporter activity"/>
    <property type="evidence" value="ECO:0007669"/>
    <property type="project" value="TreeGrafter"/>
</dbReference>
<accession>A0A4U0F110</accession>
<dbReference type="PROSITE" id="PS01156">
    <property type="entry name" value="TONB_DEPENDENT_REC_2"/>
    <property type="match status" value="1"/>
</dbReference>
<evidence type="ECO:0000256" key="7">
    <source>
        <dbReference type="ARBA" id="ARBA00023136"/>
    </source>
</evidence>
<keyword evidence="5 10" id="KW-0732">Signal</keyword>
<evidence type="ECO:0000313" key="12">
    <source>
        <dbReference type="EMBL" id="TJY38097.1"/>
    </source>
</evidence>
<evidence type="ECO:0000256" key="10">
    <source>
        <dbReference type="SAM" id="SignalP"/>
    </source>
</evidence>
<evidence type="ECO:0000313" key="13">
    <source>
        <dbReference type="Proteomes" id="UP000307657"/>
    </source>
</evidence>
<evidence type="ECO:0000256" key="8">
    <source>
        <dbReference type="ARBA" id="ARBA00023237"/>
    </source>
</evidence>
<dbReference type="Gene3D" id="2.60.40.1120">
    <property type="entry name" value="Carboxypeptidase-like, regulatory domain"/>
    <property type="match status" value="1"/>
</dbReference>
<dbReference type="SUPFAM" id="SSF56935">
    <property type="entry name" value="Porins"/>
    <property type="match status" value="1"/>
</dbReference>
<feature type="signal peptide" evidence="10">
    <location>
        <begin position="1"/>
        <end position="22"/>
    </location>
</feature>
<dbReference type="GO" id="GO:0044718">
    <property type="term" value="P:siderophore transmembrane transport"/>
    <property type="evidence" value="ECO:0007669"/>
    <property type="project" value="TreeGrafter"/>
</dbReference>
<evidence type="ECO:0000256" key="2">
    <source>
        <dbReference type="ARBA" id="ARBA00022448"/>
    </source>
</evidence>
<dbReference type="Proteomes" id="UP000307657">
    <property type="component" value="Unassembled WGS sequence"/>
</dbReference>
<dbReference type="OrthoDB" id="1453181at2"/>
<dbReference type="Gene3D" id="2.40.170.20">
    <property type="entry name" value="TonB-dependent receptor, beta-barrel domain"/>
    <property type="match status" value="1"/>
</dbReference>
<dbReference type="InterPro" id="IPR039426">
    <property type="entry name" value="TonB-dep_rcpt-like"/>
</dbReference>
<dbReference type="AlphaFoldDB" id="A0A4U0F110"/>
<dbReference type="PANTHER" id="PTHR30069:SF50">
    <property type="entry name" value="TONB-DEPENDENT RECEPTOR HI_1217-RELATED"/>
    <property type="match status" value="1"/>
</dbReference>
<dbReference type="InterPro" id="IPR008969">
    <property type="entry name" value="CarboxyPept-like_regulatory"/>
</dbReference>
<keyword evidence="8 9" id="KW-0998">Cell outer membrane</keyword>
<evidence type="ECO:0000256" key="4">
    <source>
        <dbReference type="ARBA" id="ARBA00022692"/>
    </source>
</evidence>
<keyword evidence="12" id="KW-0675">Receptor</keyword>
<dbReference type="EMBL" id="SUPL01000001">
    <property type="protein sequence ID" value="TJY38097.1"/>
    <property type="molecule type" value="Genomic_DNA"/>
</dbReference>
<dbReference type="PROSITE" id="PS52016">
    <property type="entry name" value="TONB_DEPENDENT_REC_3"/>
    <property type="match status" value="1"/>
</dbReference>
<evidence type="ECO:0000256" key="5">
    <source>
        <dbReference type="ARBA" id="ARBA00022729"/>
    </source>
</evidence>
<keyword evidence="4 9" id="KW-0812">Transmembrane</keyword>
<protein>
    <submittedName>
        <fullName evidence="12">TonB-dependent receptor</fullName>
    </submittedName>
</protein>
<dbReference type="InterPro" id="IPR010917">
    <property type="entry name" value="TonB_rcpt_CS"/>
</dbReference>
<dbReference type="InterPro" id="IPR012910">
    <property type="entry name" value="Plug_dom"/>
</dbReference>
<feature type="domain" description="TonB-dependent receptor plug" evidence="11">
    <location>
        <begin position="120"/>
        <end position="228"/>
    </location>
</feature>
<name>A0A4U0F110_9FLAO</name>
<dbReference type="Gene3D" id="2.170.130.10">
    <property type="entry name" value="TonB-dependent receptor, plug domain"/>
    <property type="match status" value="1"/>
</dbReference>
<dbReference type="RefSeq" id="WP_136840590.1">
    <property type="nucleotide sequence ID" value="NZ_SUPL01000001.1"/>
</dbReference>
<reference evidence="12 13" key="1">
    <citation type="submission" date="2019-04" db="EMBL/GenBank/DDBJ databases">
        <title>Lacinutrix sp. nov., isolated from marine water.</title>
        <authorList>
            <person name="Kim W."/>
        </authorList>
    </citation>
    <scope>NUCLEOTIDE SEQUENCE [LARGE SCALE GENOMIC DNA]</scope>
    <source>
        <strain evidence="12 13">CAU 1491</strain>
    </source>
</reference>
<evidence type="ECO:0000256" key="3">
    <source>
        <dbReference type="ARBA" id="ARBA00022452"/>
    </source>
</evidence>